<feature type="transmembrane region" description="Helical" evidence="2">
    <location>
        <begin position="93"/>
        <end position="111"/>
    </location>
</feature>
<gene>
    <name evidence="3" type="ORF">AC579_10117</name>
</gene>
<keyword evidence="2" id="KW-1133">Transmembrane helix</keyword>
<protein>
    <submittedName>
        <fullName evidence="3">Uncharacterized protein</fullName>
    </submittedName>
</protein>
<keyword evidence="2" id="KW-0812">Transmembrane</keyword>
<evidence type="ECO:0000256" key="1">
    <source>
        <dbReference type="SAM" id="MobiDB-lite"/>
    </source>
</evidence>
<dbReference type="OrthoDB" id="4426556at2759"/>
<sequence length="116" mass="12526">MAPTEAEAEGEGEGESVAHEQGSLHTGSEQGRGGVGLQRRRMLPGLDHMSNAQKISSKLVQSERRPAMGYGVWAMGYGLWAMDYGLWAMGYGLWAMGYGLWAMGYGLGSVFHRLSG</sequence>
<keyword evidence="4" id="KW-1185">Reference proteome</keyword>
<dbReference type="AlphaFoldDB" id="A0A139ISB7"/>
<keyword evidence="2" id="KW-0472">Membrane</keyword>
<dbReference type="Proteomes" id="UP000073492">
    <property type="component" value="Unassembled WGS sequence"/>
</dbReference>
<feature type="compositionally biased region" description="Acidic residues" evidence="1">
    <location>
        <begin position="1"/>
        <end position="14"/>
    </location>
</feature>
<evidence type="ECO:0000313" key="3">
    <source>
        <dbReference type="EMBL" id="KXT17651.1"/>
    </source>
</evidence>
<reference evidence="3 4" key="1">
    <citation type="submission" date="2015-07" db="EMBL/GenBank/DDBJ databases">
        <title>Comparative genomics of the Sigatoka disease complex on banana suggests a link between parallel evolutionary changes in Pseudocercospora fijiensis and Pseudocercospora eumusae and increased virulence on the banana host.</title>
        <authorList>
            <person name="Chang T.-C."/>
            <person name="Salvucci A."/>
            <person name="Crous P.W."/>
            <person name="Stergiopoulos I."/>
        </authorList>
    </citation>
    <scope>NUCLEOTIDE SEQUENCE [LARGE SCALE GENOMIC DNA]</scope>
    <source>
        <strain evidence="3 4">CBS 116634</strain>
    </source>
</reference>
<name>A0A139ISB7_9PEZI</name>
<comment type="caution">
    <text evidence="3">The sequence shown here is derived from an EMBL/GenBank/DDBJ whole genome shotgun (WGS) entry which is preliminary data.</text>
</comment>
<organism evidence="3 4">
    <name type="scientific">Pseudocercospora musae</name>
    <dbReference type="NCBI Taxonomy" id="113226"/>
    <lineage>
        <taxon>Eukaryota</taxon>
        <taxon>Fungi</taxon>
        <taxon>Dikarya</taxon>
        <taxon>Ascomycota</taxon>
        <taxon>Pezizomycotina</taxon>
        <taxon>Dothideomycetes</taxon>
        <taxon>Dothideomycetidae</taxon>
        <taxon>Mycosphaerellales</taxon>
        <taxon>Mycosphaerellaceae</taxon>
        <taxon>Pseudocercospora</taxon>
    </lineage>
</organism>
<feature type="region of interest" description="Disordered" evidence="1">
    <location>
        <begin position="1"/>
        <end position="37"/>
    </location>
</feature>
<dbReference type="EMBL" id="LFZO01000017">
    <property type="protein sequence ID" value="KXT17651.1"/>
    <property type="molecule type" value="Genomic_DNA"/>
</dbReference>
<proteinExistence type="predicted"/>
<evidence type="ECO:0000256" key="2">
    <source>
        <dbReference type="SAM" id="Phobius"/>
    </source>
</evidence>
<evidence type="ECO:0000313" key="4">
    <source>
        <dbReference type="Proteomes" id="UP000073492"/>
    </source>
</evidence>
<accession>A0A139ISB7</accession>